<dbReference type="SUPFAM" id="SSF49464">
    <property type="entry name" value="Carboxypeptidase regulatory domain-like"/>
    <property type="match status" value="1"/>
</dbReference>
<dbReference type="InterPro" id="IPR032285">
    <property type="entry name" value="Metallophos_N"/>
</dbReference>
<evidence type="ECO:0000259" key="2">
    <source>
        <dbReference type="Pfam" id="PF16370"/>
    </source>
</evidence>
<feature type="domain" description="Calcineurin-like phosphoesterase C-terminal" evidence="2">
    <location>
        <begin position="346"/>
        <end position="506"/>
    </location>
</feature>
<accession>A0ABP8QT44</accession>
<feature type="domain" description="Calcineurin-like phosphoesterase N-terminal" evidence="3">
    <location>
        <begin position="59"/>
        <end position="134"/>
    </location>
</feature>
<comment type="caution">
    <text evidence="4">The sequence shown here is derived from an EMBL/GenBank/DDBJ whole genome shotgun (WGS) entry which is preliminary data.</text>
</comment>
<dbReference type="Pfam" id="PF16371">
    <property type="entry name" value="MetallophosN"/>
    <property type="match status" value="1"/>
</dbReference>
<dbReference type="EMBL" id="BAABGR010000002">
    <property type="protein sequence ID" value="GAA4510211.1"/>
    <property type="molecule type" value="Genomic_DNA"/>
</dbReference>
<dbReference type="Pfam" id="PF00149">
    <property type="entry name" value="Metallophos"/>
    <property type="match status" value="1"/>
</dbReference>
<dbReference type="PANTHER" id="PTHR43143">
    <property type="entry name" value="METALLOPHOSPHOESTERASE, CALCINEURIN SUPERFAMILY"/>
    <property type="match status" value="1"/>
</dbReference>
<dbReference type="InterPro" id="IPR032288">
    <property type="entry name" value="Metallophos_C"/>
</dbReference>
<organism evidence="4 5">
    <name type="scientific">Sphingobacterium thermophilum</name>
    <dbReference type="NCBI Taxonomy" id="768534"/>
    <lineage>
        <taxon>Bacteria</taxon>
        <taxon>Pseudomonadati</taxon>
        <taxon>Bacteroidota</taxon>
        <taxon>Sphingobacteriia</taxon>
        <taxon>Sphingobacteriales</taxon>
        <taxon>Sphingobacteriaceae</taxon>
        <taxon>Sphingobacterium</taxon>
    </lineage>
</organism>
<dbReference type="InterPro" id="IPR051918">
    <property type="entry name" value="STPP_CPPED1"/>
</dbReference>
<evidence type="ECO:0000313" key="5">
    <source>
        <dbReference type="Proteomes" id="UP001500394"/>
    </source>
</evidence>
<dbReference type="InterPro" id="IPR008969">
    <property type="entry name" value="CarboxyPept-like_regulatory"/>
</dbReference>
<gene>
    <name evidence="4" type="ORF">GCM10023173_01330</name>
</gene>
<dbReference type="Proteomes" id="UP001500394">
    <property type="component" value="Unassembled WGS sequence"/>
</dbReference>
<evidence type="ECO:0000259" key="3">
    <source>
        <dbReference type="Pfam" id="PF16371"/>
    </source>
</evidence>
<evidence type="ECO:0000259" key="1">
    <source>
        <dbReference type="Pfam" id="PF00149"/>
    </source>
</evidence>
<sequence>MKKYLNFLIYFLAFTLVGIGCGKSTSDPVLEDTPGVEDPSKKLSNIVLEQGNNVYGHVVDADYNPIPDVVVSDGYSVVKTNAKGEYQFKKNSKATFVYYSTPAGYEVNVATGRNMALFYATLSSSDAPQKHDFILKKLTTNESKFYLYAIGDPQVANSNEVDRFNNETMADIKEQLATSSLPAYGISLGDIVADQPSLFNTMKTALGSSSMKVFTTIGNHDKTGGNATTPRNSTTFETQYGPLNYSFNRGDVHFVCMDNVVFSNNSSYSLGFSNEQLDWLEKDLSFVSKDKLLILYYHMPIRGTNFSTRSRLFNLIKDFKEVHLMAGHTHYNENYIHNVSGKEIYEHVHAAACGAWWKSTINGDGTPNGYAIYEIDGTTVKNWIYKPTKLPSTFQIRLHKGNASYGGTYGFYSYNEPENRLIANVWNADPEWKIEVYVGNQKLGNMTLKTALNKDAWSLGYHLGVLNRNPDNYTTATKHLYVFDLPDNTAYNSVKVVATDRFGRTYEQSTLTTDLQAAISY</sequence>
<protein>
    <submittedName>
        <fullName evidence="4">Calcineurin-like phosphoesterase C-terminal domain-containing protein</fullName>
    </submittedName>
</protein>
<proteinExistence type="predicted"/>
<dbReference type="Gene3D" id="3.60.21.10">
    <property type="match status" value="1"/>
</dbReference>
<feature type="domain" description="Calcineurin-like phosphoesterase" evidence="1">
    <location>
        <begin position="150"/>
        <end position="331"/>
    </location>
</feature>
<dbReference type="InterPro" id="IPR004843">
    <property type="entry name" value="Calcineurin-like_PHP"/>
</dbReference>
<dbReference type="SUPFAM" id="SSF56300">
    <property type="entry name" value="Metallo-dependent phosphatases"/>
    <property type="match status" value="1"/>
</dbReference>
<name>A0ABP8QT44_9SPHI</name>
<dbReference type="PANTHER" id="PTHR43143:SF1">
    <property type="entry name" value="SERINE_THREONINE-PROTEIN PHOSPHATASE CPPED1"/>
    <property type="match status" value="1"/>
</dbReference>
<dbReference type="InterPro" id="IPR029052">
    <property type="entry name" value="Metallo-depent_PP-like"/>
</dbReference>
<evidence type="ECO:0000313" key="4">
    <source>
        <dbReference type="EMBL" id="GAA4510211.1"/>
    </source>
</evidence>
<dbReference type="PROSITE" id="PS51257">
    <property type="entry name" value="PROKAR_LIPOPROTEIN"/>
    <property type="match status" value="1"/>
</dbReference>
<keyword evidence="5" id="KW-1185">Reference proteome</keyword>
<dbReference type="RefSeq" id="WP_345063243.1">
    <property type="nucleotide sequence ID" value="NZ_BAABGR010000002.1"/>
</dbReference>
<dbReference type="Pfam" id="PF16370">
    <property type="entry name" value="MetallophosC"/>
    <property type="match status" value="1"/>
</dbReference>
<reference evidence="5" key="1">
    <citation type="journal article" date="2019" name="Int. J. Syst. Evol. Microbiol.">
        <title>The Global Catalogue of Microorganisms (GCM) 10K type strain sequencing project: providing services to taxonomists for standard genome sequencing and annotation.</title>
        <authorList>
            <consortium name="The Broad Institute Genomics Platform"/>
            <consortium name="The Broad Institute Genome Sequencing Center for Infectious Disease"/>
            <person name="Wu L."/>
            <person name="Ma J."/>
        </authorList>
    </citation>
    <scope>NUCLEOTIDE SEQUENCE [LARGE SCALE GENOMIC DNA]</scope>
    <source>
        <strain evidence="5">JCM 17858</strain>
    </source>
</reference>